<comment type="caution">
    <text evidence="1">The sequence shown here is derived from an EMBL/GenBank/DDBJ whole genome shotgun (WGS) entry which is preliminary data.</text>
</comment>
<protein>
    <submittedName>
        <fullName evidence="1">Reverse transcriptase domain-containing protein</fullName>
    </submittedName>
</protein>
<dbReference type="Proteomes" id="UP001362999">
    <property type="component" value="Unassembled WGS sequence"/>
</dbReference>
<name>A0AAW0BX45_9AGAR</name>
<keyword evidence="1" id="KW-0695">RNA-directed DNA polymerase</keyword>
<sequence>MTNAFPYTDVARLWSDMYLAGAGGPFFDLLRMVYARMLYAVKLGDEISLPFRCLIGLFTGDPASPTLWNIYFSDFRLAPHKDDVHLNGRPVSQAEQADDNLIMSTMFPAFQGKVNNFWKWGANKRCYVSGKKSKWMIFGPLPPIIPTLWCGDIEVELVFEFKYVGIWFTSIQNNVLATHYAVKASKARATGNAAFALKHRIGSLPVREGLVLYMARVDCYLISGAELALDTDPALLHDLQDVQHTFLRRLLGLNSRSMLAVLFTETGQMPIGVRRLLRGLSRLRYMLGISDPRVVQSALLDSVSLAEEGKSGWAGDLLIVLSRLPTPILLNPRDLLNLDTVEQVCKDVETVVNSDLQLDIDRLVKTHLLRNRLDFNGDKQLTVVTRRLRFYLTDVVVPAHRKAITGLLLGDHNVSVERLRYGSRYRNPVPRRFRLCRFCRSAVEDEAHALFGCDQEPRLLKLREEFLVTLERLAPELRLRYGSMTSYEFLLGLVSSHDAVKAFARYIYLVLSVYQETAAFVPLAFKISG</sequence>
<dbReference type="GO" id="GO:0003964">
    <property type="term" value="F:RNA-directed DNA polymerase activity"/>
    <property type="evidence" value="ECO:0007669"/>
    <property type="project" value="UniProtKB-KW"/>
</dbReference>
<evidence type="ECO:0000313" key="1">
    <source>
        <dbReference type="EMBL" id="KAK7031381.1"/>
    </source>
</evidence>
<dbReference type="AlphaFoldDB" id="A0AAW0BX45"/>
<keyword evidence="2" id="KW-1185">Reference proteome</keyword>
<proteinExistence type="predicted"/>
<organism evidence="1 2">
    <name type="scientific">Favolaschia claudopus</name>
    <dbReference type="NCBI Taxonomy" id="2862362"/>
    <lineage>
        <taxon>Eukaryota</taxon>
        <taxon>Fungi</taxon>
        <taxon>Dikarya</taxon>
        <taxon>Basidiomycota</taxon>
        <taxon>Agaricomycotina</taxon>
        <taxon>Agaricomycetes</taxon>
        <taxon>Agaricomycetidae</taxon>
        <taxon>Agaricales</taxon>
        <taxon>Marasmiineae</taxon>
        <taxon>Mycenaceae</taxon>
        <taxon>Favolaschia</taxon>
    </lineage>
</organism>
<keyword evidence="1" id="KW-0808">Transferase</keyword>
<dbReference type="EMBL" id="JAWWNJ010000024">
    <property type="protein sequence ID" value="KAK7031381.1"/>
    <property type="molecule type" value="Genomic_DNA"/>
</dbReference>
<gene>
    <name evidence="1" type="ORF">R3P38DRAFT_2923237</name>
</gene>
<evidence type="ECO:0000313" key="2">
    <source>
        <dbReference type="Proteomes" id="UP001362999"/>
    </source>
</evidence>
<reference evidence="1 2" key="1">
    <citation type="journal article" date="2024" name="J Genomics">
        <title>Draft genome sequencing and assembly of Favolaschia claudopus CIRM-BRFM 2984 isolated from oak limbs.</title>
        <authorList>
            <person name="Navarro D."/>
            <person name="Drula E."/>
            <person name="Chaduli D."/>
            <person name="Cazenave R."/>
            <person name="Ahrendt S."/>
            <person name="Wang J."/>
            <person name="Lipzen A."/>
            <person name="Daum C."/>
            <person name="Barry K."/>
            <person name="Grigoriev I.V."/>
            <person name="Favel A."/>
            <person name="Rosso M.N."/>
            <person name="Martin F."/>
        </authorList>
    </citation>
    <scope>NUCLEOTIDE SEQUENCE [LARGE SCALE GENOMIC DNA]</scope>
    <source>
        <strain evidence="1 2">CIRM-BRFM 2984</strain>
    </source>
</reference>
<accession>A0AAW0BX45</accession>
<keyword evidence="1" id="KW-0548">Nucleotidyltransferase</keyword>